<keyword evidence="3" id="KW-1185">Reference proteome</keyword>
<evidence type="ECO:0000313" key="2">
    <source>
        <dbReference type="EMBL" id="SNR54125.1"/>
    </source>
</evidence>
<accession>A0A238X516</accession>
<dbReference type="AlphaFoldDB" id="A0A238X516"/>
<protein>
    <recommendedName>
        <fullName evidence="1">DUF4240 domain-containing protein</fullName>
    </recommendedName>
</protein>
<evidence type="ECO:0000259" key="1">
    <source>
        <dbReference type="Pfam" id="PF14024"/>
    </source>
</evidence>
<dbReference type="Pfam" id="PF14024">
    <property type="entry name" value="DUF4240"/>
    <property type="match status" value="1"/>
</dbReference>
<gene>
    <name evidence="2" type="ORF">SAMN06269173_103506</name>
</gene>
<feature type="domain" description="DUF4240" evidence="1">
    <location>
        <begin position="1"/>
        <end position="123"/>
    </location>
</feature>
<dbReference type="InterPro" id="IPR025334">
    <property type="entry name" value="DUF4240"/>
</dbReference>
<proteinExistence type="predicted"/>
<organism evidence="2 3">
    <name type="scientific">Hymenobacter mucosus</name>
    <dbReference type="NCBI Taxonomy" id="1411120"/>
    <lineage>
        <taxon>Bacteria</taxon>
        <taxon>Pseudomonadati</taxon>
        <taxon>Bacteroidota</taxon>
        <taxon>Cytophagia</taxon>
        <taxon>Cytophagales</taxon>
        <taxon>Hymenobacteraceae</taxon>
        <taxon>Hymenobacter</taxon>
    </lineage>
</organism>
<dbReference type="Proteomes" id="UP000198310">
    <property type="component" value="Unassembled WGS sequence"/>
</dbReference>
<reference evidence="3" key="1">
    <citation type="submission" date="2017-06" db="EMBL/GenBank/DDBJ databases">
        <authorList>
            <person name="Varghese N."/>
            <person name="Submissions S."/>
        </authorList>
    </citation>
    <scope>NUCLEOTIDE SEQUENCE [LARGE SCALE GENOMIC DNA]</scope>
    <source>
        <strain evidence="3">DSM 28041</strain>
    </source>
</reference>
<dbReference type="RefSeq" id="WP_089332472.1">
    <property type="nucleotide sequence ID" value="NZ_FZNS01000003.1"/>
</dbReference>
<name>A0A238X516_9BACT</name>
<dbReference type="EMBL" id="FZNS01000003">
    <property type="protein sequence ID" value="SNR54125.1"/>
    <property type="molecule type" value="Genomic_DNA"/>
</dbReference>
<sequence length="177" mass="19979">MDKKEFWQLIDSAKKASGGDQGLQEKELISSLEKYAPEEIIDFECLLCECLIEADDFGIMAAQKILDGYVSDDSYLYFRCWLVGQGESIFKAALDKPDTLAAVLDAPYQDFEELLSVATTAFQKRTGKEEEDETFPREIAASRGLDYDSDSFTKGEDWTESQLPKLLPKLWKKFGSA</sequence>
<evidence type="ECO:0000313" key="3">
    <source>
        <dbReference type="Proteomes" id="UP000198310"/>
    </source>
</evidence>